<feature type="compositionally biased region" description="Low complexity" evidence="1">
    <location>
        <begin position="64"/>
        <end position="86"/>
    </location>
</feature>
<feature type="compositionally biased region" description="Acidic residues" evidence="1">
    <location>
        <begin position="45"/>
        <end position="54"/>
    </location>
</feature>
<dbReference type="InterPro" id="IPR050747">
    <property type="entry name" value="Mitochondrial_chaperone_BCS1"/>
</dbReference>
<organism evidence="2 3">
    <name type="scientific">Artemisia annua</name>
    <name type="common">Sweet wormwood</name>
    <dbReference type="NCBI Taxonomy" id="35608"/>
    <lineage>
        <taxon>Eukaryota</taxon>
        <taxon>Viridiplantae</taxon>
        <taxon>Streptophyta</taxon>
        <taxon>Embryophyta</taxon>
        <taxon>Tracheophyta</taxon>
        <taxon>Spermatophyta</taxon>
        <taxon>Magnoliopsida</taxon>
        <taxon>eudicotyledons</taxon>
        <taxon>Gunneridae</taxon>
        <taxon>Pentapetalae</taxon>
        <taxon>asterids</taxon>
        <taxon>campanulids</taxon>
        <taxon>Asterales</taxon>
        <taxon>Asteraceae</taxon>
        <taxon>Asteroideae</taxon>
        <taxon>Anthemideae</taxon>
        <taxon>Artemisiinae</taxon>
        <taxon>Artemisia</taxon>
    </lineage>
</organism>
<evidence type="ECO:0000313" key="2">
    <source>
        <dbReference type="EMBL" id="PWA46629.1"/>
    </source>
</evidence>
<reference evidence="2 3" key="1">
    <citation type="journal article" date="2018" name="Mol. Plant">
        <title>The genome of Artemisia annua provides insight into the evolution of Asteraceae family and artemisinin biosynthesis.</title>
        <authorList>
            <person name="Shen Q."/>
            <person name="Zhang L."/>
            <person name="Liao Z."/>
            <person name="Wang S."/>
            <person name="Yan T."/>
            <person name="Shi P."/>
            <person name="Liu M."/>
            <person name="Fu X."/>
            <person name="Pan Q."/>
            <person name="Wang Y."/>
            <person name="Lv Z."/>
            <person name="Lu X."/>
            <person name="Zhang F."/>
            <person name="Jiang W."/>
            <person name="Ma Y."/>
            <person name="Chen M."/>
            <person name="Hao X."/>
            <person name="Li L."/>
            <person name="Tang Y."/>
            <person name="Lv G."/>
            <person name="Zhou Y."/>
            <person name="Sun X."/>
            <person name="Brodelius P.E."/>
            <person name="Rose J.K.C."/>
            <person name="Tang K."/>
        </authorList>
    </citation>
    <scope>NUCLEOTIDE SEQUENCE [LARGE SCALE GENOMIC DNA]</scope>
    <source>
        <strain evidence="3">cv. Huhao1</strain>
        <tissue evidence="2">Leaf</tissue>
    </source>
</reference>
<evidence type="ECO:0000313" key="3">
    <source>
        <dbReference type="Proteomes" id="UP000245207"/>
    </source>
</evidence>
<dbReference type="PANTHER" id="PTHR23070">
    <property type="entry name" value="BCS1 AAA-TYPE ATPASE"/>
    <property type="match status" value="1"/>
</dbReference>
<keyword evidence="3" id="KW-1185">Reference proteome</keyword>
<dbReference type="STRING" id="35608.A0A2U1LCB0"/>
<comment type="caution">
    <text evidence="2">The sequence shown here is derived from an EMBL/GenBank/DDBJ whole genome shotgun (WGS) entry which is preliminary data.</text>
</comment>
<feature type="region of interest" description="Disordered" evidence="1">
    <location>
        <begin position="1"/>
        <end position="114"/>
    </location>
</feature>
<evidence type="ECO:0000256" key="1">
    <source>
        <dbReference type="SAM" id="MobiDB-lite"/>
    </source>
</evidence>
<dbReference type="OrthoDB" id="10251412at2759"/>
<dbReference type="Proteomes" id="UP000245207">
    <property type="component" value="Unassembled WGS sequence"/>
</dbReference>
<gene>
    <name evidence="2" type="ORF">CTI12_AA506770</name>
</gene>
<sequence>MSLKEPRSISLQGKLHQHNKGDELNFDGSGVNTLNFFDAHGSESPNDEEGDPSNEEGSGRVSSDDNSNSVNEEDAATATQIDDTITSEGISQNVLNGEDHGEAPPSLRRSSRHRSQPVRFNDFVVVLTSSMIAAMANLLEYDIYGLEQNLAKNTTELWTLLIQTSSKSLIVLEEICCSLDLTGKRNEEKVNKWAYKDIIGKKDNKKKRSEMTVSRLLNSVGDGLCPASACGSRKIIVFATNHFEKLDYLTKRWVRIEMS</sequence>
<protein>
    <submittedName>
        <fullName evidence="2">AAA-ATPase ASD, mitochondrial</fullName>
    </submittedName>
</protein>
<name>A0A2U1LCB0_ARTAN</name>
<proteinExistence type="predicted"/>
<dbReference type="AlphaFoldDB" id="A0A2U1LCB0"/>
<accession>A0A2U1LCB0</accession>
<dbReference type="EMBL" id="PKPP01010197">
    <property type="protein sequence ID" value="PWA46629.1"/>
    <property type="molecule type" value="Genomic_DNA"/>
</dbReference>